<accession>A0A5S4F8M8</accession>
<organism evidence="6 7">
    <name type="scientific">Nonomuraea zeae</name>
    <dbReference type="NCBI Taxonomy" id="1642303"/>
    <lineage>
        <taxon>Bacteria</taxon>
        <taxon>Bacillati</taxon>
        <taxon>Actinomycetota</taxon>
        <taxon>Actinomycetes</taxon>
        <taxon>Streptosporangiales</taxon>
        <taxon>Streptosporangiaceae</taxon>
        <taxon>Nonomuraea</taxon>
    </lineage>
</organism>
<gene>
    <name evidence="6" type="ORF">ETD85_57995</name>
</gene>
<evidence type="ECO:0000256" key="3">
    <source>
        <dbReference type="ARBA" id="ARBA00023125"/>
    </source>
</evidence>
<dbReference type="OrthoDB" id="3192286at2"/>
<dbReference type="EMBL" id="VCKX01000436">
    <property type="protein sequence ID" value="TMR12999.1"/>
    <property type="molecule type" value="Genomic_DNA"/>
</dbReference>
<dbReference type="SMART" id="SM00345">
    <property type="entry name" value="HTH_GNTR"/>
    <property type="match status" value="1"/>
</dbReference>
<dbReference type="PRINTS" id="PR00035">
    <property type="entry name" value="HTHGNTR"/>
</dbReference>
<dbReference type="InterPro" id="IPR036388">
    <property type="entry name" value="WH-like_DNA-bd_sf"/>
</dbReference>
<dbReference type="PANTHER" id="PTHR46577">
    <property type="entry name" value="HTH-TYPE TRANSCRIPTIONAL REGULATORY PROTEIN GABR"/>
    <property type="match status" value="1"/>
</dbReference>
<evidence type="ECO:0000259" key="5">
    <source>
        <dbReference type="PROSITE" id="PS50949"/>
    </source>
</evidence>
<dbReference type="InterPro" id="IPR000524">
    <property type="entry name" value="Tscrpt_reg_HTH_GntR"/>
</dbReference>
<keyword evidence="3" id="KW-0238">DNA-binding</keyword>
<evidence type="ECO:0000256" key="4">
    <source>
        <dbReference type="ARBA" id="ARBA00023163"/>
    </source>
</evidence>
<reference evidence="6 7" key="1">
    <citation type="submission" date="2019-05" db="EMBL/GenBank/DDBJ databases">
        <title>Draft genome sequence of Nonomuraea zeae DSM 100528.</title>
        <authorList>
            <person name="Saricaoglu S."/>
            <person name="Isik K."/>
        </authorList>
    </citation>
    <scope>NUCLEOTIDE SEQUENCE [LARGE SCALE GENOMIC DNA]</scope>
    <source>
        <strain evidence="6 7">DSM 100528</strain>
    </source>
</reference>
<feature type="domain" description="HTH gntR-type" evidence="5">
    <location>
        <begin position="11"/>
        <end position="77"/>
    </location>
</feature>
<dbReference type="GO" id="GO:0003677">
    <property type="term" value="F:DNA binding"/>
    <property type="evidence" value="ECO:0007669"/>
    <property type="project" value="UniProtKB-KW"/>
</dbReference>
<keyword evidence="2" id="KW-0805">Transcription regulation</keyword>
<proteinExistence type="predicted"/>
<name>A0A5S4F8M8_9ACTN</name>
<dbReference type="Pfam" id="PF00392">
    <property type="entry name" value="GntR"/>
    <property type="match status" value="1"/>
</dbReference>
<dbReference type="InterPro" id="IPR036390">
    <property type="entry name" value="WH_DNA-bd_sf"/>
</dbReference>
<dbReference type="InterPro" id="IPR051446">
    <property type="entry name" value="HTH_trans_reg/aminotransferase"/>
</dbReference>
<dbReference type="CDD" id="cd07377">
    <property type="entry name" value="WHTH_GntR"/>
    <property type="match status" value="1"/>
</dbReference>
<evidence type="ECO:0000256" key="1">
    <source>
        <dbReference type="ARBA" id="ARBA00022898"/>
    </source>
</evidence>
<dbReference type="Proteomes" id="UP000306628">
    <property type="component" value="Unassembled WGS sequence"/>
</dbReference>
<evidence type="ECO:0000313" key="6">
    <source>
        <dbReference type="EMBL" id="TMR12999.1"/>
    </source>
</evidence>
<dbReference type="PANTHER" id="PTHR46577:SF1">
    <property type="entry name" value="HTH-TYPE TRANSCRIPTIONAL REGULATORY PROTEIN GABR"/>
    <property type="match status" value="1"/>
</dbReference>
<dbReference type="Gene3D" id="1.10.10.10">
    <property type="entry name" value="Winged helix-like DNA-binding domain superfamily/Winged helix DNA-binding domain"/>
    <property type="match status" value="1"/>
</dbReference>
<dbReference type="AlphaFoldDB" id="A0A5S4F8M8"/>
<dbReference type="RefSeq" id="WP_138698359.1">
    <property type="nucleotide sequence ID" value="NZ_VCKX01000436.1"/>
</dbReference>
<dbReference type="SUPFAM" id="SSF46785">
    <property type="entry name" value="Winged helix' DNA-binding domain"/>
    <property type="match status" value="1"/>
</dbReference>
<keyword evidence="4" id="KW-0804">Transcription</keyword>
<dbReference type="PROSITE" id="PS50949">
    <property type="entry name" value="HTH_GNTR"/>
    <property type="match status" value="1"/>
</dbReference>
<protein>
    <submittedName>
        <fullName evidence="6">Winged helix-turn-helix transcriptional regulator</fullName>
    </submittedName>
</protein>
<evidence type="ECO:0000313" key="7">
    <source>
        <dbReference type="Proteomes" id="UP000306628"/>
    </source>
</evidence>
<keyword evidence="1" id="KW-0663">Pyridoxal phosphate</keyword>
<keyword evidence="7" id="KW-1185">Reference proteome</keyword>
<evidence type="ECO:0000256" key="2">
    <source>
        <dbReference type="ARBA" id="ARBA00023015"/>
    </source>
</evidence>
<dbReference type="GO" id="GO:0003700">
    <property type="term" value="F:DNA-binding transcription factor activity"/>
    <property type="evidence" value="ECO:0007669"/>
    <property type="project" value="InterPro"/>
</dbReference>
<feature type="non-terminal residue" evidence="6">
    <location>
        <position position="77"/>
    </location>
</feature>
<comment type="caution">
    <text evidence="6">The sequence shown here is derived from an EMBL/GenBank/DDBJ whole genome shotgun (WGS) entry which is preliminary data.</text>
</comment>
<sequence length="77" mass="8585">MDVHISLGSRGDLAAQVYRQLLDAILDGRLRSGERLPPTRELARRLEISRNTVALAYDRLVADCLLNTSPSPRDPKT</sequence>